<evidence type="ECO:0000313" key="6">
    <source>
        <dbReference type="EMBL" id="RDL41225.1"/>
    </source>
</evidence>
<feature type="region of interest" description="Disordered" evidence="4">
    <location>
        <begin position="635"/>
        <end position="689"/>
    </location>
</feature>
<sequence length="857" mass="92069">MRTLATFDLLAAGSTHVTSHTLTRTQTRTRSVKIHRRTILRVLTLPCSPSVADLAWRDAIVFSPGHQNPAKAPAVPIPNIENTTLTFNNSVSAFDPRDLNLHSFQRRDALRCDDGPCVDKSCCSKEGICGYGPSFCGDGNCTSLCNATAMCGEFSENADMPCVMNLCCSAMGWCGSEPLCRVRLGTAHVLLTHRHLVPKEIEAPPDALWDITSRGTFARGNATKFPLRSLTVSATLTCSTLSHSSTRTPLKIVPAHSDDDAMMREFVGLSKDGKLQTWIAIGGFDFSNPEAATHTTCTYGFQGVDLDWEYPGAPERGGRKLADTRNFTLLLREMRAVYGTRYGISLTLAPDYWYLRWFDAKAMESSVDFFGFMAYDLHGSWDSDVLALGKKVRGQTDIHEIGNNTIPLWFDGLDPKKINFGLAMYGRGYTLSDPSCNELLCPFSGPSKPAPCTDFGGVMSLHKIQQWIGYDDDETFAAKKEFADGMCFGGTMIWSIDFQVGGSGSDEPDGGGEVVYLAPGVYTGGPAQCTAPCRFVLPPRALPSPTTISIPLYITSIELAPGTTTTITVTVPAITTSSIEYYNVPITSGQPTTGYTFTPTASLSIQPVTTTFTLSGGATQVRTLVLPPWPAITIGPSGDWNSTDSNSTNPGNGTGTGWPFHNIPPLGPPPPSVTIPSREKPEWTPPVVPDPPAATIWPALFEIRPVETEVPEGGEDDDGDGPKSKSTCKLWFFGICIKWADFDVNIGGWEWNMPVGTWGPGPPPVGSIKLPPGFTIKGALPPWPKITVLPGDKVNAPIKPADCTPAEASLCLTTSSFGTTVSGGATRTTATEVKSTCATITGCNFRDAETTTTVDAC</sequence>
<dbReference type="GO" id="GO:0008061">
    <property type="term" value="F:chitin binding"/>
    <property type="evidence" value="ECO:0007669"/>
    <property type="project" value="UniProtKB-KW"/>
</dbReference>
<feature type="compositionally biased region" description="Low complexity" evidence="4">
    <location>
        <begin position="641"/>
        <end position="651"/>
    </location>
</feature>
<dbReference type="EC" id="3.2.1.14" evidence="2"/>
<keyword evidence="7" id="KW-1185">Reference proteome</keyword>
<name>A0A370U0D3_9HELO</name>
<dbReference type="InterPro" id="IPR036861">
    <property type="entry name" value="Endochitinase-like_sf"/>
</dbReference>
<dbReference type="AlphaFoldDB" id="A0A370U0D3"/>
<dbReference type="Gene3D" id="3.30.60.10">
    <property type="entry name" value="Endochitinase-like"/>
    <property type="match status" value="1"/>
</dbReference>
<evidence type="ECO:0000256" key="3">
    <source>
        <dbReference type="ARBA" id="ARBA00022669"/>
    </source>
</evidence>
<dbReference type="OrthoDB" id="73875at2759"/>
<dbReference type="Proteomes" id="UP000254866">
    <property type="component" value="Unassembled WGS sequence"/>
</dbReference>
<dbReference type="InterPro" id="IPR001223">
    <property type="entry name" value="Glyco_hydro18_cat"/>
</dbReference>
<dbReference type="GO" id="GO:0005975">
    <property type="term" value="P:carbohydrate metabolic process"/>
    <property type="evidence" value="ECO:0007669"/>
    <property type="project" value="InterPro"/>
</dbReference>
<dbReference type="SUPFAM" id="SSF54556">
    <property type="entry name" value="Chitinase insertion domain"/>
    <property type="match status" value="1"/>
</dbReference>
<dbReference type="InterPro" id="IPR011583">
    <property type="entry name" value="Chitinase_II/V-like_cat"/>
</dbReference>
<organism evidence="6 7">
    <name type="scientific">Venustampulla echinocandica</name>
    <dbReference type="NCBI Taxonomy" id="2656787"/>
    <lineage>
        <taxon>Eukaryota</taxon>
        <taxon>Fungi</taxon>
        <taxon>Dikarya</taxon>
        <taxon>Ascomycota</taxon>
        <taxon>Pezizomycotina</taxon>
        <taxon>Leotiomycetes</taxon>
        <taxon>Helotiales</taxon>
        <taxon>Pleuroascaceae</taxon>
        <taxon>Venustampulla</taxon>
    </lineage>
</organism>
<comment type="similarity">
    <text evidence="1">Belongs to the glycosyl hydrolase 18 family. Chitinase class V subfamily.</text>
</comment>
<dbReference type="Pfam" id="PF00704">
    <property type="entry name" value="Glyco_hydro_18"/>
    <property type="match status" value="1"/>
</dbReference>
<protein>
    <recommendedName>
        <fullName evidence="2">chitinase</fullName>
        <ecNumber evidence="2">3.2.1.14</ecNumber>
    </recommendedName>
</protein>
<keyword evidence="6" id="KW-0378">Hydrolase</keyword>
<dbReference type="InterPro" id="IPR050314">
    <property type="entry name" value="Glycosyl_Hydrlase_18"/>
</dbReference>
<dbReference type="Gene3D" id="3.10.50.10">
    <property type="match status" value="1"/>
</dbReference>
<dbReference type="PANTHER" id="PTHR11177">
    <property type="entry name" value="CHITINASE"/>
    <property type="match status" value="1"/>
</dbReference>
<accession>A0A370U0D3</accession>
<gene>
    <name evidence="6" type="ORF">BP5553_01204</name>
</gene>
<evidence type="ECO:0000256" key="1">
    <source>
        <dbReference type="ARBA" id="ARBA00008682"/>
    </source>
</evidence>
<dbReference type="PANTHER" id="PTHR11177:SF317">
    <property type="entry name" value="CHITINASE 12-RELATED"/>
    <property type="match status" value="1"/>
</dbReference>
<dbReference type="GO" id="GO:0008843">
    <property type="term" value="F:endochitinase activity"/>
    <property type="evidence" value="ECO:0007669"/>
    <property type="project" value="UniProtKB-EC"/>
</dbReference>
<dbReference type="InterPro" id="IPR029070">
    <property type="entry name" value="Chitinase_insertion_sf"/>
</dbReference>
<dbReference type="InterPro" id="IPR017853">
    <property type="entry name" value="GH"/>
</dbReference>
<evidence type="ECO:0000313" key="7">
    <source>
        <dbReference type="Proteomes" id="UP000254866"/>
    </source>
</evidence>
<dbReference type="SMART" id="SM00636">
    <property type="entry name" value="Glyco_18"/>
    <property type="match status" value="1"/>
</dbReference>
<keyword evidence="3" id="KW-0147">Chitin-binding</keyword>
<dbReference type="InterPro" id="IPR018371">
    <property type="entry name" value="Chitin-binding_1_CS"/>
</dbReference>
<dbReference type="PROSITE" id="PS51910">
    <property type="entry name" value="GH18_2"/>
    <property type="match status" value="1"/>
</dbReference>
<dbReference type="GeneID" id="43594053"/>
<feature type="domain" description="GH18" evidence="5">
    <location>
        <begin position="298"/>
        <end position="511"/>
    </location>
</feature>
<dbReference type="Gene3D" id="3.20.20.80">
    <property type="entry name" value="Glycosidases"/>
    <property type="match status" value="1"/>
</dbReference>
<dbReference type="SUPFAM" id="SSF51445">
    <property type="entry name" value="(Trans)glycosidases"/>
    <property type="match status" value="1"/>
</dbReference>
<dbReference type="PROSITE" id="PS00026">
    <property type="entry name" value="CHIT_BIND_I_1"/>
    <property type="match status" value="1"/>
</dbReference>
<evidence type="ECO:0000256" key="2">
    <source>
        <dbReference type="ARBA" id="ARBA00012729"/>
    </source>
</evidence>
<comment type="caution">
    <text evidence="6">The sequence shown here is derived from an EMBL/GenBank/DDBJ whole genome shotgun (WGS) entry which is preliminary data.</text>
</comment>
<evidence type="ECO:0000256" key="4">
    <source>
        <dbReference type="SAM" id="MobiDB-lite"/>
    </source>
</evidence>
<evidence type="ECO:0000259" key="5">
    <source>
        <dbReference type="PROSITE" id="PS51910"/>
    </source>
</evidence>
<proteinExistence type="inferred from homology"/>
<dbReference type="EMBL" id="NPIC01000001">
    <property type="protein sequence ID" value="RDL41225.1"/>
    <property type="molecule type" value="Genomic_DNA"/>
</dbReference>
<dbReference type="RefSeq" id="XP_031873881.1">
    <property type="nucleotide sequence ID" value="XM_032009827.1"/>
</dbReference>
<reference evidence="6 7" key="1">
    <citation type="journal article" date="2018" name="IMA Fungus">
        <title>IMA Genome-F 9: Draft genome sequence of Annulohypoxylon stygium, Aspergillus mulundensis, Berkeleyomyces basicola (syn. Thielaviopsis basicola), Ceratocystis smalleyi, two Cercospora beticola strains, Coleophoma cylindrospora, Fusarium fracticaudum, Phialophora cf. hyalina, and Morchella septimelata.</title>
        <authorList>
            <person name="Wingfield B.D."/>
            <person name="Bills G.F."/>
            <person name="Dong Y."/>
            <person name="Huang W."/>
            <person name="Nel W.J."/>
            <person name="Swalarsk-Parry B.S."/>
            <person name="Vaghefi N."/>
            <person name="Wilken P.M."/>
            <person name="An Z."/>
            <person name="de Beer Z.W."/>
            <person name="De Vos L."/>
            <person name="Chen L."/>
            <person name="Duong T.A."/>
            <person name="Gao Y."/>
            <person name="Hammerbacher A."/>
            <person name="Kikkert J.R."/>
            <person name="Li Y."/>
            <person name="Li H."/>
            <person name="Li K."/>
            <person name="Li Q."/>
            <person name="Liu X."/>
            <person name="Ma X."/>
            <person name="Naidoo K."/>
            <person name="Pethybridge S.J."/>
            <person name="Sun J."/>
            <person name="Steenkamp E.T."/>
            <person name="van der Nest M.A."/>
            <person name="van Wyk S."/>
            <person name="Wingfield M.J."/>
            <person name="Xiong C."/>
            <person name="Yue Q."/>
            <person name="Zhang X."/>
        </authorList>
    </citation>
    <scope>NUCLEOTIDE SEQUENCE [LARGE SCALE GENOMIC DNA]</scope>
    <source>
        <strain evidence="6 7">BP 5553</strain>
    </source>
</reference>
<dbReference type="STRING" id="2656787.A0A370U0D3"/>